<dbReference type="PANTHER" id="PTHR42789">
    <property type="entry name" value="D-ISOMER SPECIFIC 2-HYDROXYACID DEHYDROGENASE FAMILY PROTEIN (AFU_ORTHOLOGUE AFUA_6G10090)"/>
    <property type="match status" value="1"/>
</dbReference>
<dbReference type="InterPro" id="IPR006140">
    <property type="entry name" value="D-isomer_DH_NAD-bd"/>
</dbReference>
<dbReference type="RefSeq" id="WP_205256371.1">
    <property type="nucleotide sequence ID" value="NZ_BAAAPV010000001.1"/>
</dbReference>
<dbReference type="PROSITE" id="PS00671">
    <property type="entry name" value="D_2_HYDROXYACID_DH_3"/>
    <property type="match status" value="1"/>
</dbReference>
<dbReference type="GO" id="GO:0051287">
    <property type="term" value="F:NAD binding"/>
    <property type="evidence" value="ECO:0007669"/>
    <property type="project" value="InterPro"/>
</dbReference>
<dbReference type="Pfam" id="PF00389">
    <property type="entry name" value="2-Hacid_dh"/>
    <property type="match status" value="1"/>
</dbReference>
<dbReference type="InterPro" id="IPR050857">
    <property type="entry name" value="D-2-hydroxyacid_DH"/>
</dbReference>
<dbReference type="PANTHER" id="PTHR42789:SF1">
    <property type="entry name" value="D-ISOMER SPECIFIC 2-HYDROXYACID DEHYDROGENASE FAMILY PROTEIN (AFU_ORTHOLOGUE AFUA_6G10090)"/>
    <property type="match status" value="1"/>
</dbReference>
<dbReference type="InterPro" id="IPR029753">
    <property type="entry name" value="D-isomer_DH_CS"/>
</dbReference>
<keyword evidence="3" id="KW-0520">NAD</keyword>
<evidence type="ECO:0000259" key="5">
    <source>
        <dbReference type="Pfam" id="PF00389"/>
    </source>
</evidence>
<feature type="domain" description="D-isomer specific 2-hydroxyacid dehydrogenase catalytic" evidence="5">
    <location>
        <begin position="34"/>
        <end position="331"/>
    </location>
</feature>
<dbReference type="SUPFAM" id="SSF51735">
    <property type="entry name" value="NAD(P)-binding Rossmann-fold domains"/>
    <property type="match status" value="1"/>
</dbReference>
<evidence type="ECO:0000256" key="1">
    <source>
        <dbReference type="ARBA" id="ARBA00005854"/>
    </source>
</evidence>
<name>A0A939C286_9ACTN</name>
<evidence type="ECO:0000259" key="6">
    <source>
        <dbReference type="Pfam" id="PF02826"/>
    </source>
</evidence>
<evidence type="ECO:0000256" key="2">
    <source>
        <dbReference type="ARBA" id="ARBA00023002"/>
    </source>
</evidence>
<dbReference type="CDD" id="cd05299">
    <property type="entry name" value="CtBP_dh"/>
    <property type="match status" value="1"/>
</dbReference>
<sequence length="343" mass="35635">MPAAHPTPAGPSAPAARPLAVYTDLDDLDAGPGVDVLERAGFAVSVLETRDADEIVAAARGAVALLVGYAPITAAMLDALPDLRIIALLSRGADTVDVPAATARGIWVANLDDLSSDEVAEHTWAMTLTLLRRLPFFAAAVRRGAWLARPEPPPRRLSEVTIGLLGLGRIGAKVAALADGHVGGIVGYDPYLPESATPAGVRRTDLDEAVRTADVLCLHLPLTAETGGLVDADLLARMPAGSFLVNPSRGGLVDPAALVAALDSGHLAGAALDVLDVEPPPADHPLLHRDDVVLTPHIGYLSATTRRSYPEFQAGNVVAWLETGTPLSPLNSPAPRSTERSLS</sequence>
<dbReference type="EMBL" id="JAERWL010000006">
    <property type="protein sequence ID" value="MBM9476295.1"/>
    <property type="molecule type" value="Genomic_DNA"/>
</dbReference>
<accession>A0A939C286</accession>
<feature type="domain" description="D-isomer specific 2-hydroxyacid dehydrogenase NAD-binding" evidence="6">
    <location>
        <begin position="125"/>
        <end position="299"/>
    </location>
</feature>
<evidence type="ECO:0000256" key="4">
    <source>
        <dbReference type="RuleBase" id="RU003719"/>
    </source>
</evidence>
<dbReference type="GO" id="GO:0016616">
    <property type="term" value="F:oxidoreductase activity, acting on the CH-OH group of donors, NAD or NADP as acceptor"/>
    <property type="evidence" value="ECO:0007669"/>
    <property type="project" value="InterPro"/>
</dbReference>
<evidence type="ECO:0000313" key="7">
    <source>
        <dbReference type="EMBL" id="MBM9476295.1"/>
    </source>
</evidence>
<keyword evidence="8" id="KW-1185">Reference proteome</keyword>
<comment type="similarity">
    <text evidence="1 4">Belongs to the D-isomer specific 2-hydroxyacid dehydrogenase family.</text>
</comment>
<dbReference type="Proteomes" id="UP000663801">
    <property type="component" value="Unassembled WGS sequence"/>
</dbReference>
<gene>
    <name evidence="7" type="ORF">JL107_07570</name>
</gene>
<dbReference type="InterPro" id="IPR043322">
    <property type="entry name" value="CtBP"/>
</dbReference>
<evidence type="ECO:0000256" key="3">
    <source>
        <dbReference type="ARBA" id="ARBA00023027"/>
    </source>
</evidence>
<comment type="caution">
    <text evidence="7">The sequence shown here is derived from an EMBL/GenBank/DDBJ whole genome shotgun (WGS) entry which is preliminary data.</text>
</comment>
<dbReference type="PROSITE" id="PS00670">
    <property type="entry name" value="D_2_HYDROXYACID_DH_2"/>
    <property type="match status" value="1"/>
</dbReference>
<organism evidence="7 8">
    <name type="scientific">Nakamurella flavida</name>
    <dbReference type="NCBI Taxonomy" id="363630"/>
    <lineage>
        <taxon>Bacteria</taxon>
        <taxon>Bacillati</taxon>
        <taxon>Actinomycetota</taxon>
        <taxon>Actinomycetes</taxon>
        <taxon>Nakamurellales</taxon>
        <taxon>Nakamurellaceae</taxon>
        <taxon>Nakamurella</taxon>
    </lineage>
</organism>
<keyword evidence="2 4" id="KW-0560">Oxidoreductase</keyword>
<evidence type="ECO:0000313" key="8">
    <source>
        <dbReference type="Proteomes" id="UP000663801"/>
    </source>
</evidence>
<reference evidence="7" key="1">
    <citation type="submission" date="2021-01" db="EMBL/GenBank/DDBJ databases">
        <title>KCTC 19127 draft genome.</title>
        <authorList>
            <person name="An D."/>
        </authorList>
    </citation>
    <scope>NUCLEOTIDE SEQUENCE</scope>
    <source>
        <strain evidence="7">KCTC 19127</strain>
    </source>
</reference>
<dbReference type="Gene3D" id="3.40.50.720">
    <property type="entry name" value="NAD(P)-binding Rossmann-like Domain"/>
    <property type="match status" value="2"/>
</dbReference>
<proteinExistence type="inferred from homology"/>
<dbReference type="SUPFAM" id="SSF52283">
    <property type="entry name" value="Formate/glycerate dehydrogenase catalytic domain-like"/>
    <property type="match status" value="1"/>
</dbReference>
<dbReference type="Pfam" id="PF02826">
    <property type="entry name" value="2-Hacid_dh_C"/>
    <property type="match status" value="1"/>
</dbReference>
<dbReference type="GO" id="GO:0003714">
    <property type="term" value="F:transcription corepressor activity"/>
    <property type="evidence" value="ECO:0007669"/>
    <property type="project" value="InterPro"/>
</dbReference>
<dbReference type="InterPro" id="IPR006139">
    <property type="entry name" value="D-isomer_2_OHA_DH_cat_dom"/>
</dbReference>
<protein>
    <submittedName>
        <fullName evidence="7">C-terminal binding protein</fullName>
    </submittedName>
</protein>
<dbReference type="AlphaFoldDB" id="A0A939C286"/>
<dbReference type="InterPro" id="IPR036291">
    <property type="entry name" value="NAD(P)-bd_dom_sf"/>
</dbReference>